<feature type="compositionally biased region" description="Basic and acidic residues" evidence="1">
    <location>
        <begin position="126"/>
        <end position="138"/>
    </location>
</feature>
<evidence type="ECO:0000313" key="3">
    <source>
        <dbReference type="Proteomes" id="UP001476247"/>
    </source>
</evidence>
<sequence length="148" mass="17188">MEWKRGADKVYDHHALTVDKVAALASKGFQTQDNQTFIDDLEPDQQNFVNEFLDTEPEHRISEVVSTMDAEVNQFRLVLETANQFNIKSAKVAKRELSRLAHIINENTRLVPIDTDDNEIGLFQDSEQKRKESEHKNSENMFRLLSRK</sequence>
<feature type="region of interest" description="Disordered" evidence="1">
    <location>
        <begin position="125"/>
        <end position="148"/>
    </location>
</feature>
<accession>A0ABP9Y0A9</accession>
<evidence type="ECO:0000313" key="2">
    <source>
        <dbReference type="EMBL" id="GAA5800436.1"/>
    </source>
</evidence>
<dbReference type="EMBL" id="BAABUJ010000015">
    <property type="protein sequence ID" value="GAA5800436.1"/>
    <property type="molecule type" value="Genomic_DNA"/>
</dbReference>
<dbReference type="Proteomes" id="UP001476247">
    <property type="component" value="Unassembled WGS sequence"/>
</dbReference>
<proteinExistence type="predicted"/>
<reference evidence="2 3" key="1">
    <citation type="submission" date="2024-04" db="EMBL/GenBank/DDBJ databases">
        <title>genome sequences of Mucor flavus KT1a and Helicostylum pulchrum KT1b strains isolation_sourced from the surface of a dry-aged beef.</title>
        <authorList>
            <person name="Toyotome T."/>
            <person name="Hosono M."/>
            <person name="Torimaru M."/>
            <person name="Fukuda K."/>
            <person name="Mikami N."/>
        </authorList>
    </citation>
    <scope>NUCLEOTIDE SEQUENCE [LARGE SCALE GENOMIC DNA]</scope>
    <source>
        <strain evidence="2 3">KT1b</strain>
    </source>
</reference>
<evidence type="ECO:0000256" key="1">
    <source>
        <dbReference type="SAM" id="MobiDB-lite"/>
    </source>
</evidence>
<gene>
    <name evidence="2" type="ORF">HPULCUR_005866</name>
</gene>
<organism evidence="2 3">
    <name type="scientific">Helicostylum pulchrum</name>
    <dbReference type="NCBI Taxonomy" id="562976"/>
    <lineage>
        <taxon>Eukaryota</taxon>
        <taxon>Fungi</taxon>
        <taxon>Fungi incertae sedis</taxon>
        <taxon>Mucoromycota</taxon>
        <taxon>Mucoromycotina</taxon>
        <taxon>Mucoromycetes</taxon>
        <taxon>Mucorales</taxon>
        <taxon>Mucorineae</taxon>
        <taxon>Mucoraceae</taxon>
        <taxon>Helicostylum</taxon>
    </lineage>
</organism>
<protein>
    <submittedName>
        <fullName evidence="2">Uncharacterized protein</fullName>
    </submittedName>
</protein>
<comment type="caution">
    <text evidence="2">The sequence shown here is derived from an EMBL/GenBank/DDBJ whole genome shotgun (WGS) entry which is preliminary data.</text>
</comment>
<name>A0ABP9Y0A9_9FUNG</name>
<keyword evidence="3" id="KW-1185">Reference proteome</keyword>